<evidence type="ECO:0000313" key="4">
    <source>
        <dbReference type="EMBL" id="CDJ44694.1"/>
    </source>
</evidence>
<dbReference type="SUPFAM" id="SSF56300">
    <property type="entry name" value="Metallo-dependent phosphatases"/>
    <property type="match status" value="1"/>
</dbReference>
<dbReference type="Pfam" id="PF00149">
    <property type="entry name" value="Metallophos"/>
    <property type="match status" value="1"/>
</dbReference>
<evidence type="ECO:0000313" key="5">
    <source>
        <dbReference type="Proteomes" id="UP000030747"/>
    </source>
</evidence>
<dbReference type="InterPro" id="IPR006186">
    <property type="entry name" value="Ser/Thr-sp_prot-phosphatase"/>
</dbReference>
<dbReference type="InterPro" id="IPR029052">
    <property type="entry name" value="Metallo-depent_PP-like"/>
</dbReference>
<dbReference type="OrthoDB" id="6511427at2759"/>
<dbReference type="PRINTS" id="PR00114">
    <property type="entry name" value="STPHPHTASE"/>
</dbReference>
<evidence type="ECO:0000259" key="3">
    <source>
        <dbReference type="PROSITE" id="PS00125"/>
    </source>
</evidence>
<dbReference type="GO" id="GO:0004722">
    <property type="term" value="F:protein serine/threonine phosphatase activity"/>
    <property type="evidence" value="ECO:0007669"/>
    <property type="project" value="UniProtKB-EC"/>
</dbReference>
<dbReference type="SMART" id="SM00156">
    <property type="entry name" value="PP2Ac"/>
    <property type="match status" value="1"/>
</dbReference>
<dbReference type="VEuPathDB" id="ToxoDB:ETH2_1002700"/>
<dbReference type="AlphaFoldDB" id="U6L7Z5"/>
<reference evidence="4" key="2">
    <citation type="submission" date="2013-10" db="EMBL/GenBank/DDBJ databases">
        <authorList>
            <person name="Aslett M."/>
        </authorList>
    </citation>
    <scope>NUCLEOTIDE SEQUENCE [LARGE SCALE GENOMIC DNA]</scope>
    <source>
        <strain evidence="4">Houghton</strain>
    </source>
</reference>
<comment type="catalytic activity">
    <reaction evidence="1">
        <text>O-phospho-L-threonyl-[protein] + H2O = L-threonyl-[protein] + phosphate</text>
        <dbReference type="Rhea" id="RHEA:47004"/>
        <dbReference type="Rhea" id="RHEA-COMP:11060"/>
        <dbReference type="Rhea" id="RHEA-COMP:11605"/>
        <dbReference type="ChEBI" id="CHEBI:15377"/>
        <dbReference type="ChEBI" id="CHEBI:30013"/>
        <dbReference type="ChEBI" id="CHEBI:43474"/>
        <dbReference type="ChEBI" id="CHEBI:61977"/>
        <dbReference type="EC" id="3.1.3.16"/>
    </reaction>
</comment>
<feature type="domain" description="Serine/threonine specific protein phosphatases" evidence="3">
    <location>
        <begin position="281"/>
        <end position="286"/>
    </location>
</feature>
<dbReference type="InterPro" id="IPR050341">
    <property type="entry name" value="PP1_catalytic_subunit"/>
</dbReference>
<comment type="similarity">
    <text evidence="1">Belongs to the PPP phosphatase family.</text>
</comment>
<dbReference type="Gene3D" id="3.60.21.10">
    <property type="match status" value="1"/>
</dbReference>
<protein>
    <recommendedName>
        <fullName evidence="1">Serine/threonine-protein phosphatase</fullName>
        <ecNumber evidence="1">3.1.3.16</ecNumber>
    </recommendedName>
</protein>
<keyword evidence="1" id="KW-0378">Hydrolase</keyword>
<dbReference type="RefSeq" id="XP_013235442.1">
    <property type="nucleotide sequence ID" value="XM_013379988.1"/>
</dbReference>
<dbReference type="GO" id="GO:0005634">
    <property type="term" value="C:nucleus"/>
    <property type="evidence" value="ECO:0007669"/>
    <property type="project" value="TreeGrafter"/>
</dbReference>
<dbReference type="InterPro" id="IPR004843">
    <property type="entry name" value="Calcineurin-like_PHP"/>
</dbReference>
<dbReference type="GeneID" id="25256311"/>
<dbReference type="PANTHER" id="PTHR11668:SF509">
    <property type="entry name" value="SERINE_THREONINE-PROTEIN PHOSPHATASE"/>
    <property type="match status" value="1"/>
</dbReference>
<dbReference type="GO" id="GO:0005737">
    <property type="term" value="C:cytoplasm"/>
    <property type="evidence" value="ECO:0007669"/>
    <property type="project" value="TreeGrafter"/>
</dbReference>
<dbReference type="PANTHER" id="PTHR11668">
    <property type="entry name" value="SERINE/THREONINE PROTEIN PHOSPHATASE"/>
    <property type="match status" value="1"/>
</dbReference>
<keyword evidence="5" id="KW-1185">Reference proteome</keyword>
<sequence>AEAEELLQRHGGHFGYSAFFESVRDKVLNATHRLMRFKTDIIAAVQQQQQQHLLRQQTQQQWLTFGPHTLSASSTAESFSVSPFKPDYVQSTASLQAAAATTTAVGIPVPQKQQQQGLLLHDPQQQDLLLADGRRIATNIILKARSLAAKRSPAEMEALLLHYNGAKQQQQNQQQPQQTCCNFATAEEALKLCDATASLVAAENSLLELELPLRVYGDLHGQLVDLLDFFGSFGWPEDLISGLGCSLLFLGDFVDRGIFSCEVLLLLLSFKVLFPDKVWLLRGNHEDRPMNYIYGFYAECVSKLGGTEGEALWKRANSLFEFLPLAAVARADGLFFIHGGIGDSITSLQQLKELQKPITVPQHVDRSQKDNDDTVMRACRIIDCLWSDPVSPEEGEGEKTESVKSSRGCNTVR</sequence>
<gene>
    <name evidence="4" type="ORF">ETH_00036350</name>
</gene>
<dbReference type="Proteomes" id="UP000030747">
    <property type="component" value="Unassembled WGS sequence"/>
</dbReference>
<dbReference type="EMBL" id="HG677494">
    <property type="protein sequence ID" value="CDJ44694.1"/>
    <property type="molecule type" value="Genomic_DNA"/>
</dbReference>
<name>U6L7Z5_EIMTE</name>
<dbReference type="PROSITE" id="PS00125">
    <property type="entry name" value="SER_THR_PHOSPHATASE"/>
    <property type="match status" value="1"/>
</dbReference>
<evidence type="ECO:0000256" key="1">
    <source>
        <dbReference type="RuleBase" id="RU004273"/>
    </source>
</evidence>
<dbReference type="VEuPathDB" id="ToxoDB:ETH_00036350"/>
<organism evidence="4 5">
    <name type="scientific">Eimeria tenella</name>
    <name type="common">Coccidian parasite</name>
    <dbReference type="NCBI Taxonomy" id="5802"/>
    <lineage>
        <taxon>Eukaryota</taxon>
        <taxon>Sar</taxon>
        <taxon>Alveolata</taxon>
        <taxon>Apicomplexa</taxon>
        <taxon>Conoidasida</taxon>
        <taxon>Coccidia</taxon>
        <taxon>Eucoccidiorida</taxon>
        <taxon>Eimeriorina</taxon>
        <taxon>Eimeriidae</taxon>
        <taxon>Eimeria</taxon>
    </lineage>
</organism>
<feature type="non-terminal residue" evidence="4">
    <location>
        <position position="1"/>
    </location>
</feature>
<feature type="region of interest" description="Disordered" evidence="2">
    <location>
        <begin position="390"/>
        <end position="413"/>
    </location>
</feature>
<proteinExistence type="inferred from homology"/>
<reference evidence="4" key="1">
    <citation type="submission" date="2013-10" db="EMBL/GenBank/DDBJ databases">
        <title>Genomic analysis of the causative agents of coccidiosis in chickens.</title>
        <authorList>
            <person name="Reid A.J."/>
            <person name="Blake D."/>
            <person name="Billington K."/>
            <person name="Browne H."/>
            <person name="Dunn M."/>
            <person name="Hung S."/>
            <person name="Kawahara F."/>
            <person name="Miranda-Saavedra D."/>
            <person name="Mourier T."/>
            <person name="Nagra H."/>
            <person name="Otto T.D."/>
            <person name="Rawlings N."/>
            <person name="Sanchez A."/>
            <person name="Sanders M."/>
            <person name="Subramaniam C."/>
            <person name="Tay Y."/>
            <person name="Dear P."/>
            <person name="Doerig C."/>
            <person name="Gruber A."/>
            <person name="Parkinson J."/>
            <person name="Shirley M."/>
            <person name="Wan K.L."/>
            <person name="Berriman M."/>
            <person name="Tomley F."/>
            <person name="Pain A."/>
        </authorList>
    </citation>
    <scope>NUCLEOTIDE SEQUENCE [LARGE SCALE GENOMIC DNA]</scope>
    <source>
        <strain evidence="4">Houghton</strain>
    </source>
</reference>
<accession>U6L7Z5</accession>
<evidence type="ECO:0000256" key="2">
    <source>
        <dbReference type="SAM" id="MobiDB-lite"/>
    </source>
</evidence>
<dbReference type="EC" id="3.1.3.16" evidence="1"/>